<dbReference type="OrthoDB" id="10260443at2759"/>
<dbReference type="Proteomes" id="UP000193498">
    <property type="component" value="Unassembled WGS sequence"/>
</dbReference>
<evidence type="ECO:0000256" key="5">
    <source>
        <dbReference type="ARBA" id="ARBA00023136"/>
    </source>
</evidence>
<feature type="transmembrane region" description="Helical" evidence="6">
    <location>
        <begin position="389"/>
        <end position="407"/>
    </location>
</feature>
<organism evidence="8 9">
    <name type="scientific">Basidiobolus meristosporus CBS 931.73</name>
    <dbReference type="NCBI Taxonomy" id="1314790"/>
    <lineage>
        <taxon>Eukaryota</taxon>
        <taxon>Fungi</taxon>
        <taxon>Fungi incertae sedis</taxon>
        <taxon>Zoopagomycota</taxon>
        <taxon>Entomophthoromycotina</taxon>
        <taxon>Basidiobolomycetes</taxon>
        <taxon>Basidiobolales</taxon>
        <taxon>Basidiobolaceae</taxon>
        <taxon>Basidiobolus</taxon>
    </lineage>
</organism>
<feature type="domain" description="Citrate transporter-like" evidence="7">
    <location>
        <begin position="118"/>
        <end position="476"/>
    </location>
</feature>
<keyword evidence="3 6" id="KW-0812">Transmembrane</keyword>
<proteinExistence type="predicted"/>
<dbReference type="AlphaFoldDB" id="A0A1Y1Z3S7"/>
<dbReference type="EMBL" id="MCFE01000030">
    <property type="protein sequence ID" value="ORY04912.1"/>
    <property type="molecule type" value="Genomic_DNA"/>
</dbReference>
<keyword evidence="4 6" id="KW-1133">Transmembrane helix</keyword>
<evidence type="ECO:0000256" key="3">
    <source>
        <dbReference type="ARBA" id="ARBA00022692"/>
    </source>
</evidence>
<feature type="transmembrane region" description="Helical" evidence="6">
    <location>
        <begin position="338"/>
        <end position="358"/>
    </location>
</feature>
<dbReference type="CDD" id="cd01115">
    <property type="entry name" value="SLC13_permease"/>
    <property type="match status" value="1"/>
</dbReference>
<feature type="transmembrane region" description="Helical" evidence="6">
    <location>
        <begin position="163"/>
        <end position="186"/>
    </location>
</feature>
<accession>A0A1Y1Z3S7</accession>
<keyword evidence="2" id="KW-0813">Transport</keyword>
<name>A0A1Y1Z3S7_9FUNG</name>
<dbReference type="InParanoid" id="A0A1Y1Z3S7"/>
<feature type="transmembrane region" description="Helical" evidence="6">
    <location>
        <begin position="206"/>
        <end position="237"/>
    </location>
</feature>
<dbReference type="Pfam" id="PF03600">
    <property type="entry name" value="CitMHS"/>
    <property type="match status" value="1"/>
</dbReference>
<feature type="transmembrane region" description="Helical" evidence="6">
    <location>
        <begin position="472"/>
        <end position="501"/>
    </location>
</feature>
<evidence type="ECO:0000256" key="4">
    <source>
        <dbReference type="ARBA" id="ARBA00022989"/>
    </source>
</evidence>
<dbReference type="GO" id="GO:0006817">
    <property type="term" value="P:phosphate ion transport"/>
    <property type="evidence" value="ECO:0007669"/>
    <property type="project" value="TreeGrafter"/>
</dbReference>
<evidence type="ECO:0000313" key="8">
    <source>
        <dbReference type="EMBL" id="ORY04912.1"/>
    </source>
</evidence>
<dbReference type="InterPro" id="IPR004680">
    <property type="entry name" value="Cit_transptr-like_dom"/>
</dbReference>
<feature type="transmembrane region" description="Helical" evidence="6">
    <location>
        <begin position="432"/>
        <end position="460"/>
    </location>
</feature>
<evidence type="ECO:0000256" key="1">
    <source>
        <dbReference type="ARBA" id="ARBA00004141"/>
    </source>
</evidence>
<comment type="subcellular location">
    <subcellularLocation>
        <location evidence="1">Membrane</location>
        <topology evidence="1">Multi-pass membrane protein</topology>
    </subcellularLocation>
</comment>
<protein>
    <recommendedName>
        <fullName evidence="7">Citrate transporter-like domain-containing protein</fullName>
    </recommendedName>
</protein>
<keyword evidence="5 6" id="KW-0472">Membrane</keyword>
<evidence type="ECO:0000259" key="7">
    <source>
        <dbReference type="Pfam" id="PF03600"/>
    </source>
</evidence>
<dbReference type="PANTHER" id="PTHR10283">
    <property type="entry name" value="SOLUTE CARRIER FAMILY 13 MEMBER"/>
    <property type="match status" value="1"/>
</dbReference>
<dbReference type="PANTHER" id="PTHR10283:SF92">
    <property type="entry name" value="LOW-AFFINITY PHOSPHATE TRANSPORTER PHO91"/>
    <property type="match status" value="1"/>
</dbReference>
<feature type="transmembrane region" description="Helical" evidence="6">
    <location>
        <begin position="110"/>
        <end position="143"/>
    </location>
</feature>
<evidence type="ECO:0000256" key="6">
    <source>
        <dbReference type="SAM" id="Phobius"/>
    </source>
</evidence>
<feature type="transmembrane region" description="Helical" evidence="6">
    <location>
        <begin position="76"/>
        <end position="98"/>
    </location>
</feature>
<feature type="transmembrane region" description="Helical" evidence="6">
    <location>
        <begin position="364"/>
        <end position="382"/>
    </location>
</feature>
<feature type="transmembrane region" description="Helical" evidence="6">
    <location>
        <begin position="521"/>
        <end position="542"/>
    </location>
</feature>
<sequence>MPSYDGRAFATIFYDGNIDGAELELKSYSRRQFAWKRNVFRRVLVGMERKVEAAGMLQESTQEIVGRSWEGMISPLLIPASLLGILACLVVLVILVYAKIFDTSEQQNCFAMLVFVSLAWATEVIPLFVTALLVPMMAVFLRVLRSDDGLFNRLTAQQASQRILASMFAPVIMLLLGSFSITTALGKYNVADIMTTWAFSKIGTRFSTVLLICMTVATLASIWVGNVVGPVLCFSLIQPILRTLPPNSPFARCLIMGITFASNIGGMASLTSSLENTTAIDIIQPRSSWTQWYSITLPICVVSDLAVWRLLLWNCKPASHIPNYLTTNDRKAFSRKQLFIIFVTLLTLIFLCVESQLASMVGDPGVIAIIPMIVFFGSGLLIKEDFNNFLWTVVILAMGGITLGEAVESSGLLHAVAQYLCAVIEDLSPWNALVITCSAILVMSTFFSHSVGALVILPLVTNMKNTLPSAHLRLLTMSATLMCSGAMGLPISGFSNMIAAMHESEVGVRYLSNKDFLKNGIPASCLVLLIIVTIGYGLYLTIGH</sequence>
<dbReference type="STRING" id="1314790.A0A1Y1Z3S7"/>
<dbReference type="GO" id="GO:0006797">
    <property type="term" value="P:polyphosphate metabolic process"/>
    <property type="evidence" value="ECO:0007669"/>
    <property type="project" value="TreeGrafter"/>
</dbReference>
<evidence type="ECO:0000313" key="9">
    <source>
        <dbReference type="Proteomes" id="UP000193498"/>
    </source>
</evidence>
<comment type="caution">
    <text evidence="8">The sequence shown here is derived from an EMBL/GenBank/DDBJ whole genome shotgun (WGS) entry which is preliminary data.</text>
</comment>
<dbReference type="GO" id="GO:0005315">
    <property type="term" value="F:phosphate transmembrane transporter activity"/>
    <property type="evidence" value="ECO:0007669"/>
    <property type="project" value="TreeGrafter"/>
</dbReference>
<keyword evidence="9" id="KW-1185">Reference proteome</keyword>
<reference evidence="8 9" key="1">
    <citation type="submission" date="2016-07" db="EMBL/GenBank/DDBJ databases">
        <title>Pervasive Adenine N6-methylation of Active Genes in Fungi.</title>
        <authorList>
            <consortium name="DOE Joint Genome Institute"/>
            <person name="Mondo S.J."/>
            <person name="Dannebaum R.O."/>
            <person name="Kuo R.C."/>
            <person name="Labutti K."/>
            <person name="Haridas S."/>
            <person name="Kuo A."/>
            <person name="Salamov A."/>
            <person name="Ahrendt S.R."/>
            <person name="Lipzen A."/>
            <person name="Sullivan W."/>
            <person name="Andreopoulos W.B."/>
            <person name="Clum A."/>
            <person name="Lindquist E."/>
            <person name="Daum C."/>
            <person name="Ramamoorthy G.K."/>
            <person name="Gryganskyi A."/>
            <person name="Culley D."/>
            <person name="Magnuson J.K."/>
            <person name="James T.Y."/>
            <person name="O'Malley M.A."/>
            <person name="Stajich J.E."/>
            <person name="Spatafora J.W."/>
            <person name="Visel A."/>
            <person name="Grigoriev I.V."/>
        </authorList>
    </citation>
    <scope>NUCLEOTIDE SEQUENCE [LARGE SCALE GENOMIC DNA]</scope>
    <source>
        <strain evidence="8 9">CBS 931.73</strain>
    </source>
</reference>
<evidence type="ECO:0000256" key="2">
    <source>
        <dbReference type="ARBA" id="ARBA00022448"/>
    </source>
</evidence>
<feature type="transmembrane region" description="Helical" evidence="6">
    <location>
        <begin position="249"/>
        <end position="272"/>
    </location>
</feature>
<gene>
    <name evidence="8" type="ORF">K493DRAFT_205184</name>
</gene>
<dbReference type="GO" id="GO:0005886">
    <property type="term" value="C:plasma membrane"/>
    <property type="evidence" value="ECO:0007669"/>
    <property type="project" value="TreeGrafter"/>
</dbReference>